<dbReference type="EMBL" id="VFOV01000001">
    <property type="protein sequence ID" value="TQL66276.1"/>
    <property type="molecule type" value="Genomic_DNA"/>
</dbReference>
<dbReference type="InterPro" id="IPR036390">
    <property type="entry name" value="WH_DNA-bd_sf"/>
</dbReference>
<protein>
    <submittedName>
        <fullName evidence="2">Putative NBD/HSP70 family sugar kinase</fullName>
    </submittedName>
</protein>
<comment type="similarity">
    <text evidence="1">Belongs to the ROK (NagC/XylR) family.</text>
</comment>
<sequence length="386" mass="39501">MSSAPKTHLIRDTNDRAALDLMLSDGPVTKTRLGELVGLSKVTAGQLLTRLGDRGLVEVVGSQQGGRGPNAALYGVVPSAGYVAAVHIGPDRITASVADITGTVLATGSLDPHEASDPVAAVRGTVTAATRSAGITVSQLSCLSIGTPGMIDPRTGDIRFANDLPDWRAGVLEELRGSFRRPILIENDVNLAGLAEQSLGASHGVKDSVLAWIDRGLGLAVIVDGRLHRGVGGGAGEIGYLAVPGTSTPHGTDSPQHAAFQSLVSSEAMDTLARAFGLRGTGIECVRAAVDGDPDGEPFLDELARRLALGLAGICVVLDPELCVLAGEIGRTGGAALASRVQKAIAALGPNVPDVVPTEITGDPVLRGALQIGLDTARDEVFSHQG</sequence>
<dbReference type="InterPro" id="IPR036388">
    <property type="entry name" value="WH-like_DNA-bd_sf"/>
</dbReference>
<dbReference type="GO" id="GO:0016301">
    <property type="term" value="F:kinase activity"/>
    <property type="evidence" value="ECO:0007669"/>
    <property type="project" value="UniProtKB-KW"/>
</dbReference>
<dbReference type="Gene3D" id="3.30.420.40">
    <property type="match status" value="2"/>
</dbReference>
<dbReference type="Gene3D" id="1.10.10.10">
    <property type="entry name" value="Winged helix-like DNA-binding domain superfamily/Winged helix DNA-binding domain"/>
    <property type="match status" value="1"/>
</dbReference>
<keyword evidence="2" id="KW-0808">Transferase</keyword>
<proteinExistence type="inferred from homology"/>
<dbReference type="RefSeq" id="WP_211352285.1">
    <property type="nucleotide sequence ID" value="NZ_VFOV01000001.1"/>
</dbReference>
<dbReference type="AlphaFoldDB" id="A0A543A1A8"/>
<dbReference type="Proteomes" id="UP000320209">
    <property type="component" value="Unassembled WGS sequence"/>
</dbReference>
<dbReference type="Pfam" id="PF00480">
    <property type="entry name" value="ROK"/>
    <property type="match status" value="1"/>
</dbReference>
<name>A0A543A1A8_9ACTN</name>
<organism evidence="2 3">
    <name type="scientific">Nocardioides albertanoniae</name>
    <dbReference type="NCBI Taxonomy" id="1175486"/>
    <lineage>
        <taxon>Bacteria</taxon>
        <taxon>Bacillati</taxon>
        <taxon>Actinomycetota</taxon>
        <taxon>Actinomycetes</taxon>
        <taxon>Propionibacteriales</taxon>
        <taxon>Nocardioidaceae</taxon>
        <taxon>Nocardioides</taxon>
    </lineage>
</organism>
<evidence type="ECO:0000313" key="3">
    <source>
        <dbReference type="Proteomes" id="UP000320209"/>
    </source>
</evidence>
<dbReference type="PANTHER" id="PTHR18964">
    <property type="entry name" value="ROK (REPRESSOR, ORF, KINASE) FAMILY"/>
    <property type="match status" value="1"/>
</dbReference>
<keyword evidence="2" id="KW-0418">Kinase</keyword>
<dbReference type="PANTHER" id="PTHR18964:SF149">
    <property type="entry name" value="BIFUNCTIONAL UDP-N-ACETYLGLUCOSAMINE 2-EPIMERASE_N-ACETYLMANNOSAMINE KINASE"/>
    <property type="match status" value="1"/>
</dbReference>
<dbReference type="InterPro" id="IPR043129">
    <property type="entry name" value="ATPase_NBD"/>
</dbReference>
<dbReference type="CDD" id="cd23763">
    <property type="entry name" value="ASKHA_ATPase_ROK"/>
    <property type="match status" value="1"/>
</dbReference>
<accession>A0A543A1A8</accession>
<comment type="caution">
    <text evidence="2">The sequence shown here is derived from an EMBL/GenBank/DDBJ whole genome shotgun (WGS) entry which is preliminary data.</text>
</comment>
<dbReference type="SUPFAM" id="SSF53067">
    <property type="entry name" value="Actin-like ATPase domain"/>
    <property type="match status" value="1"/>
</dbReference>
<reference evidence="2 3" key="1">
    <citation type="submission" date="2019-06" db="EMBL/GenBank/DDBJ databases">
        <title>Sequencing the genomes of 1000 actinobacteria strains.</title>
        <authorList>
            <person name="Klenk H.-P."/>
        </authorList>
    </citation>
    <scope>NUCLEOTIDE SEQUENCE [LARGE SCALE GENOMIC DNA]</scope>
    <source>
        <strain evidence="2 3">DSM 25218</strain>
    </source>
</reference>
<evidence type="ECO:0000256" key="1">
    <source>
        <dbReference type="ARBA" id="ARBA00006479"/>
    </source>
</evidence>
<evidence type="ECO:0000313" key="2">
    <source>
        <dbReference type="EMBL" id="TQL66276.1"/>
    </source>
</evidence>
<dbReference type="SUPFAM" id="SSF46785">
    <property type="entry name" value="Winged helix' DNA-binding domain"/>
    <property type="match status" value="1"/>
</dbReference>
<keyword evidence="3" id="KW-1185">Reference proteome</keyword>
<dbReference type="InterPro" id="IPR000600">
    <property type="entry name" value="ROK"/>
</dbReference>
<gene>
    <name evidence="2" type="ORF">FB381_0126</name>
</gene>